<accession>A0A8X6GEP3</accession>
<dbReference type="EMBL" id="BMAO01005464">
    <property type="protein sequence ID" value="GFR01619.1"/>
    <property type="molecule type" value="Genomic_DNA"/>
</dbReference>
<dbReference type="AlphaFoldDB" id="A0A8X6GEP3"/>
<dbReference type="Proteomes" id="UP000887116">
    <property type="component" value="Unassembled WGS sequence"/>
</dbReference>
<keyword evidence="2" id="KW-1185">Reference proteome</keyword>
<proteinExistence type="predicted"/>
<name>A0A8X6GEP3_TRICU</name>
<gene>
    <name evidence="1" type="ORF">TNCT_268591</name>
</gene>
<sequence length="87" mass="10259">MHYIQTIVVTLPVTELIYIDGRLQMLEVSHAEWILIIDGWKKIVVLFPPKMSTGSSITLQLQKRKKTSLRIWELLTRHCVKKCCHDW</sequence>
<comment type="caution">
    <text evidence="1">The sequence shown here is derived from an EMBL/GenBank/DDBJ whole genome shotgun (WGS) entry which is preliminary data.</text>
</comment>
<dbReference type="OrthoDB" id="10272219at2759"/>
<evidence type="ECO:0000313" key="2">
    <source>
        <dbReference type="Proteomes" id="UP000887116"/>
    </source>
</evidence>
<protein>
    <submittedName>
        <fullName evidence="1">Uncharacterized protein</fullName>
    </submittedName>
</protein>
<organism evidence="1 2">
    <name type="scientific">Trichonephila clavata</name>
    <name type="common">Joro spider</name>
    <name type="synonym">Nephila clavata</name>
    <dbReference type="NCBI Taxonomy" id="2740835"/>
    <lineage>
        <taxon>Eukaryota</taxon>
        <taxon>Metazoa</taxon>
        <taxon>Ecdysozoa</taxon>
        <taxon>Arthropoda</taxon>
        <taxon>Chelicerata</taxon>
        <taxon>Arachnida</taxon>
        <taxon>Araneae</taxon>
        <taxon>Araneomorphae</taxon>
        <taxon>Entelegynae</taxon>
        <taxon>Araneoidea</taxon>
        <taxon>Nephilidae</taxon>
        <taxon>Trichonephila</taxon>
    </lineage>
</organism>
<evidence type="ECO:0000313" key="1">
    <source>
        <dbReference type="EMBL" id="GFR01619.1"/>
    </source>
</evidence>
<reference evidence="1" key="1">
    <citation type="submission" date="2020-07" db="EMBL/GenBank/DDBJ databases">
        <title>Multicomponent nature underlies the extraordinary mechanical properties of spider dragline silk.</title>
        <authorList>
            <person name="Kono N."/>
            <person name="Nakamura H."/>
            <person name="Mori M."/>
            <person name="Yoshida Y."/>
            <person name="Ohtoshi R."/>
            <person name="Malay A.D."/>
            <person name="Moran D.A.P."/>
            <person name="Tomita M."/>
            <person name="Numata K."/>
            <person name="Arakawa K."/>
        </authorList>
    </citation>
    <scope>NUCLEOTIDE SEQUENCE</scope>
</reference>